<comment type="caution">
    <text evidence="13">The sequence shown here is derived from an EMBL/GenBank/DDBJ whole genome shotgun (WGS) entry which is preliminary data.</text>
</comment>
<dbReference type="GO" id="GO:0005634">
    <property type="term" value="C:nucleus"/>
    <property type="evidence" value="ECO:0007669"/>
    <property type="project" value="UniProtKB-SubCell"/>
</dbReference>
<accession>A0AAV4RW28</accession>
<comment type="subcellular location">
    <subcellularLocation>
        <location evidence="10">Chromosome</location>
        <location evidence="10">Centromere</location>
        <location evidence="10">Kinetochore</location>
    </subcellularLocation>
    <subcellularLocation>
        <location evidence="10">Nucleus</location>
    </subcellularLocation>
</comment>
<organism evidence="13 14">
    <name type="scientific">Caerostris extrusa</name>
    <name type="common">Bark spider</name>
    <name type="synonym">Caerostris bankana</name>
    <dbReference type="NCBI Taxonomy" id="172846"/>
    <lineage>
        <taxon>Eukaryota</taxon>
        <taxon>Metazoa</taxon>
        <taxon>Ecdysozoa</taxon>
        <taxon>Arthropoda</taxon>
        <taxon>Chelicerata</taxon>
        <taxon>Arachnida</taxon>
        <taxon>Araneae</taxon>
        <taxon>Araneomorphae</taxon>
        <taxon>Entelegynae</taxon>
        <taxon>Araneoidea</taxon>
        <taxon>Araneidae</taxon>
        <taxon>Caerostris</taxon>
    </lineage>
</organism>
<keyword evidence="8 10" id="KW-0131">Cell cycle</keyword>
<evidence type="ECO:0000256" key="8">
    <source>
        <dbReference type="ARBA" id="ARBA00023306"/>
    </source>
</evidence>
<evidence type="ECO:0000313" key="14">
    <source>
        <dbReference type="Proteomes" id="UP001054945"/>
    </source>
</evidence>
<evidence type="ECO:0000256" key="3">
    <source>
        <dbReference type="ARBA" id="ARBA00022618"/>
    </source>
</evidence>
<dbReference type="GO" id="GO:0031262">
    <property type="term" value="C:Ndc80 complex"/>
    <property type="evidence" value="ECO:0007669"/>
    <property type="project" value="UniProtKB-UniRule"/>
</dbReference>
<dbReference type="Proteomes" id="UP001054945">
    <property type="component" value="Unassembled WGS sequence"/>
</dbReference>
<dbReference type="InterPro" id="IPR005550">
    <property type="entry name" value="Kinetochore_Ndc80"/>
</dbReference>
<proteinExistence type="inferred from homology"/>
<feature type="compositionally biased region" description="Polar residues" evidence="11">
    <location>
        <begin position="19"/>
        <end position="29"/>
    </location>
</feature>
<evidence type="ECO:0000256" key="4">
    <source>
        <dbReference type="ARBA" id="ARBA00022776"/>
    </source>
</evidence>
<keyword evidence="2 10" id="KW-0158">Chromosome</keyword>
<reference evidence="13 14" key="1">
    <citation type="submission" date="2021-06" db="EMBL/GenBank/DDBJ databases">
        <title>Caerostris extrusa draft genome.</title>
        <authorList>
            <person name="Kono N."/>
            <person name="Arakawa K."/>
        </authorList>
    </citation>
    <scope>NUCLEOTIDE SEQUENCE [LARGE SCALE GENOMIC DNA]</scope>
</reference>
<evidence type="ECO:0000256" key="2">
    <source>
        <dbReference type="ARBA" id="ARBA00022454"/>
    </source>
</evidence>
<evidence type="ECO:0000256" key="11">
    <source>
        <dbReference type="SAM" id="MobiDB-lite"/>
    </source>
</evidence>
<dbReference type="Pfam" id="PF03801">
    <property type="entry name" value="Ndc80_HEC"/>
    <property type="match status" value="1"/>
</dbReference>
<dbReference type="InterPro" id="IPR055260">
    <property type="entry name" value="Ndc80_CH"/>
</dbReference>
<dbReference type="EMBL" id="BPLR01008524">
    <property type="protein sequence ID" value="GIY25334.1"/>
    <property type="molecule type" value="Genomic_DNA"/>
</dbReference>
<evidence type="ECO:0000256" key="6">
    <source>
        <dbReference type="ARBA" id="ARBA00023054"/>
    </source>
</evidence>
<evidence type="ECO:0000256" key="10">
    <source>
        <dbReference type="RuleBase" id="RU368072"/>
    </source>
</evidence>
<dbReference type="Gene3D" id="1.10.418.30">
    <property type="entry name" value="Ncd80 complex, Ncd80 subunit"/>
    <property type="match status" value="1"/>
</dbReference>
<protein>
    <recommendedName>
        <fullName evidence="10">Kinetochore protein NDC80</fullName>
    </recommendedName>
</protein>
<dbReference type="AlphaFoldDB" id="A0AAV4RW28"/>
<dbReference type="InterPro" id="IPR038273">
    <property type="entry name" value="Ndc80_sf"/>
</dbReference>
<keyword evidence="3 10" id="KW-0132">Cell division</keyword>
<evidence type="ECO:0000256" key="7">
    <source>
        <dbReference type="ARBA" id="ARBA00023242"/>
    </source>
</evidence>
<keyword evidence="4 10" id="KW-0498">Mitosis</keyword>
<keyword evidence="5 10" id="KW-0995">Kinetochore</keyword>
<keyword evidence="6" id="KW-0175">Coiled coil</keyword>
<name>A0AAV4RW28_CAEEX</name>
<keyword evidence="9 10" id="KW-0137">Centromere</keyword>
<dbReference type="GO" id="GO:0051315">
    <property type="term" value="P:attachment of mitotic spindle microtubules to kinetochore"/>
    <property type="evidence" value="ECO:0007669"/>
    <property type="project" value="UniProtKB-UniRule"/>
</dbReference>
<evidence type="ECO:0000313" key="13">
    <source>
        <dbReference type="EMBL" id="GIY25334.1"/>
    </source>
</evidence>
<comment type="similarity">
    <text evidence="1 10">Belongs to the NDC80/HEC1 family.</text>
</comment>
<comment type="subunit">
    <text evidence="10">Component of the NDC80 complex.</text>
</comment>
<evidence type="ECO:0000256" key="5">
    <source>
        <dbReference type="ARBA" id="ARBA00022838"/>
    </source>
</evidence>
<keyword evidence="7 10" id="KW-0539">Nucleus</keyword>
<evidence type="ECO:0000259" key="12">
    <source>
        <dbReference type="Pfam" id="PF03801"/>
    </source>
</evidence>
<keyword evidence="14" id="KW-1185">Reference proteome</keyword>
<feature type="region of interest" description="Disordered" evidence="11">
    <location>
        <begin position="1"/>
        <end position="64"/>
    </location>
</feature>
<dbReference type="GO" id="GO:0051301">
    <property type="term" value="P:cell division"/>
    <property type="evidence" value="ECO:0007669"/>
    <property type="project" value="UniProtKB-UniRule"/>
</dbReference>
<sequence length="226" mass="26501">MNQGYLCKSESKSKIPMSRLTTGRNSLQCQIPAMKSRRSSSADSRPRSSGGGISKPRCMSEERKSVFNNNRRKSSININECKVLKEQRPLSDRGYQKKKIMELIDFLNETSFKHQITPTKLMQPSKKDFENIFEHLDHFLNLIMYLLFEVDQKTFFQSVECENPQEFTILLNYIFNAYRSGADDEEKEFAVFKSIIKKRFPCDFEDLEEKNAQLNMALEQYEKRSE</sequence>
<evidence type="ECO:0000256" key="1">
    <source>
        <dbReference type="ARBA" id="ARBA00007050"/>
    </source>
</evidence>
<comment type="function">
    <text evidence="10">Acts as a component of the essential kinetochore-associated NDC80 complex, which is required for chromosome segregation and spindle checkpoint activity.</text>
</comment>
<gene>
    <name evidence="13" type="primary">NDC80</name>
    <name evidence="13" type="ORF">CEXT_321911</name>
</gene>
<evidence type="ECO:0000256" key="9">
    <source>
        <dbReference type="ARBA" id="ARBA00023328"/>
    </source>
</evidence>
<dbReference type="PANTHER" id="PTHR10643:SF2">
    <property type="entry name" value="KINETOCHORE PROTEIN NDC80 HOMOLOG"/>
    <property type="match status" value="1"/>
</dbReference>
<dbReference type="PANTHER" id="PTHR10643">
    <property type="entry name" value="KINETOCHORE PROTEIN NDC80"/>
    <property type="match status" value="1"/>
</dbReference>
<feature type="domain" description="Kinetochore protein Ndc80 CH" evidence="12">
    <location>
        <begin position="62"/>
        <end position="140"/>
    </location>
</feature>